<dbReference type="AlphaFoldDB" id="A0A8J2SBB4"/>
<name>A0A8J2SBB4_9STRA</name>
<protein>
    <submittedName>
        <fullName evidence="1">Uncharacterized protein</fullName>
    </submittedName>
</protein>
<accession>A0A8J2SBB4</accession>
<dbReference type="Proteomes" id="UP000789595">
    <property type="component" value="Unassembled WGS sequence"/>
</dbReference>
<organism evidence="1 2">
    <name type="scientific">Pelagomonas calceolata</name>
    <dbReference type="NCBI Taxonomy" id="35677"/>
    <lineage>
        <taxon>Eukaryota</taxon>
        <taxon>Sar</taxon>
        <taxon>Stramenopiles</taxon>
        <taxon>Ochrophyta</taxon>
        <taxon>Pelagophyceae</taxon>
        <taxon>Pelagomonadales</taxon>
        <taxon>Pelagomonadaceae</taxon>
        <taxon>Pelagomonas</taxon>
    </lineage>
</organism>
<gene>
    <name evidence="1" type="ORF">PECAL_2P14220</name>
</gene>
<evidence type="ECO:0000313" key="1">
    <source>
        <dbReference type="EMBL" id="CAH0368360.1"/>
    </source>
</evidence>
<reference evidence="1" key="1">
    <citation type="submission" date="2021-11" db="EMBL/GenBank/DDBJ databases">
        <authorList>
            <consortium name="Genoscope - CEA"/>
            <person name="William W."/>
        </authorList>
    </citation>
    <scope>NUCLEOTIDE SEQUENCE</scope>
</reference>
<comment type="caution">
    <text evidence="1">The sequence shown here is derived from an EMBL/GenBank/DDBJ whole genome shotgun (WGS) entry which is preliminary data.</text>
</comment>
<proteinExistence type="predicted"/>
<dbReference type="EMBL" id="CAKKNE010000002">
    <property type="protein sequence ID" value="CAH0368360.1"/>
    <property type="molecule type" value="Genomic_DNA"/>
</dbReference>
<keyword evidence="2" id="KW-1185">Reference proteome</keyword>
<evidence type="ECO:0000313" key="2">
    <source>
        <dbReference type="Proteomes" id="UP000789595"/>
    </source>
</evidence>
<sequence length="312" mass="35159">MRFALAAWMALALAADPPKKDADKKPCELEPYSRKHFPAVKKLLTKHLSEKHAKQMTDLLQKPCEPINQGLVINTCLMRNTNKELAAFTTAALNELAPEHVAGVWVLTPSKPRIWALKSFVASLVCTPQGGSRMFPAEETGCREKETNLILKKFQTARLAFSDLQLMKLDMAPFPRIEEEDEVDEVPDAVLQEELRVARARRDLEGVRRYARRLALPQKQIDWLVSEFAPSAADVLTNPNATTSEPAWFKPVARSCRKQASLKAPGLEDADSANLTDLDLAVATQFWAWHYKTCHKSSVEFAYDHRNDHTEL</sequence>